<protein>
    <submittedName>
        <fullName evidence="1">Uncharacterized protein</fullName>
    </submittedName>
</protein>
<gene>
    <name evidence="1" type="ORF">LZG35_17335</name>
</gene>
<comment type="caution">
    <text evidence="1">The sequence shown here is derived from an EMBL/GenBank/DDBJ whole genome shotgun (WGS) entry which is preliminary data.</text>
</comment>
<dbReference type="RefSeq" id="WP_233926099.1">
    <property type="nucleotide sequence ID" value="NZ_JAJVKT010000023.1"/>
</dbReference>
<name>A0A9Q3ZE90_9GAMM</name>
<sequence>MEDRGIESVGDALGVLVIAGLADPCGDIGSQGRYGLLSIPWEWERFKCGISHAVKADKGTATVEGINPAVQFVGVRCWICISREAKYPLLRLMRGEGAETVRQQAAEVINHLSLADHEASIAWPIADPDDDGAIGELEQRLLQLLK</sequence>
<evidence type="ECO:0000313" key="2">
    <source>
        <dbReference type="Proteomes" id="UP001107961"/>
    </source>
</evidence>
<keyword evidence="2" id="KW-1185">Reference proteome</keyword>
<proteinExistence type="predicted"/>
<dbReference type="EMBL" id="JAJVKT010000023">
    <property type="protein sequence ID" value="MCE7510405.1"/>
    <property type="molecule type" value="Genomic_DNA"/>
</dbReference>
<dbReference type="Proteomes" id="UP001107961">
    <property type="component" value="Unassembled WGS sequence"/>
</dbReference>
<evidence type="ECO:0000313" key="1">
    <source>
        <dbReference type="EMBL" id="MCE7510405.1"/>
    </source>
</evidence>
<reference evidence="1" key="1">
    <citation type="submission" date="2022-01" db="EMBL/GenBank/DDBJ databases">
        <authorList>
            <person name="Karlyshev A.V."/>
            <person name="Jaspars M."/>
        </authorList>
    </citation>
    <scope>NUCLEOTIDE SEQUENCE</scope>
    <source>
        <strain evidence="1">AGSA3-2</strain>
    </source>
</reference>
<accession>A0A9Q3ZE90</accession>
<organism evidence="1 2">
    <name type="scientific">Alloalcanivorax xenomutans</name>
    <dbReference type="NCBI Taxonomy" id="1094342"/>
    <lineage>
        <taxon>Bacteria</taxon>
        <taxon>Pseudomonadati</taxon>
        <taxon>Pseudomonadota</taxon>
        <taxon>Gammaproteobacteria</taxon>
        <taxon>Oceanospirillales</taxon>
        <taxon>Alcanivoracaceae</taxon>
        <taxon>Alloalcanivorax</taxon>
    </lineage>
</organism>
<dbReference type="AlphaFoldDB" id="A0A9Q3ZE90"/>